<keyword evidence="2" id="KW-0378">Hydrolase</keyword>
<evidence type="ECO:0000256" key="4">
    <source>
        <dbReference type="ARBA" id="ARBA00034320"/>
    </source>
</evidence>
<dbReference type="GO" id="GO:0016787">
    <property type="term" value="F:hydrolase activity"/>
    <property type="evidence" value="ECO:0007669"/>
    <property type="project" value="UniProtKB-KW"/>
</dbReference>
<dbReference type="RefSeq" id="WP_004858010.1">
    <property type="nucleotide sequence ID" value="NZ_JH725050.1"/>
</dbReference>
<dbReference type="OrthoDB" id="9808822at2"/>
<evidence type="ECO:0000256" key="2">
    <source>
        <dbReference type="ARBA" id="ARBA00022801"/>
    </source>
</evidence>
<dbReference type="PANTHER" id="PTHR13748:SF62">
    <property type="entry name" value="COBW DOMAIN-CONTAINING PROTEIN"/>
    <property type="match status" value="1"/>
</dbReference>
<comment type="caution">
    <text evidence="8">The sequence shown here is derived from an EMBL/GenBank/DDBJ whole genome shotgun (WGS) entry which is preliminary data.</text>
</comment>
<dbReference type="Proteomes" id="UP000002648">
    <property type="component" value="Unassembled WGS sequence"/>
</dbReference>
<comment type="catalytic activity">
    <reaction evidence="6">
        <text>GTP + H2O = GDP + phosphate + H(+)</text>
        <dbReference type="Rhea" id="RHEA:19669"/>
        <dbReference type="ChEBI" id="CHEBI:15377"/>
        <dbReference type="ChEBI" id="CHEBI:15378"/>
        <dbReference type="ChEBI" id="CHEBI:37565"/>
        <dbReference type="ChEBI" id="CHEBI:43474"/>
        <dbReference type="ChEBI" id="CHEBI:58189"/>
    </reaction>
    <physiologicalReaction direction="left-to-right" evidence="6">
        <dbReference type="Rhea" id="RHEA:19670"/>
    </physiologicalReaction>
</comment>
<comment type="similarity">
    <text evidence="4">Belongs to the SIMIBI class G3E GTPase family. ZNG1 subfamily.</text>
</comment>
<keyword evidence="3" id="KW-0143">Chaperone</keyword>
<evidence type="ECO:0000313" key="8">
    <source>
        <dbReference type="EMBL" id="EJF97166.1"/>
    </source>
</evidence>
<dbReference type="Gene3D" id="3.40.50.300">
    <property type="entry name" value="P-loop containing nucleotide triphosphate hydrolases"/>
    <property type="match status" value="1"/>
</dbReference>
<dbReference type="Pfam" id="PF07683">
    <property type="entry name" value="CobW_C"/>
    <property type="match status" value="1"/>
</dbReference>
<dbReference type="Pfam" id="PF02492">
    <property type="entry name" value="cobW"/>
    <property type="match status" value="1"/>
</dbReference>
<accession>A0A9P2S0U7</accession>
<dbReference type="InterPro" id="IPR051316">
    <property type="entry name" value="Zinc-reg_GTPase_activator"/>
</dbReference>
<dbReference type="InterPro" id="IPR011629">
    <property type="entry name" value="CobW-like_C"/>
</dbReference>
<evidence type="ECO:0000256" key="6">
    <source>
        <dbReference type="ARBA" id="ARBA00049117"/>
    </source>
</evidence>
<protein>
    <recommendedName>
        <fullName evidence="7">CobW C-terminal domain-containing protein</fullName>
    </recommendedName>
</protein>
<gene>
    <name evidence="8" type="ORF">ME9_00252</name>
</gene>
<evidence type="ECO:0000256" key="5">
    <source>
        <dbReference type="ARBA" id="ARBA00045658"/>
    </source>
</evidence>
<dbReference type="InterPro" id="IPR036627">
    <property type="entry name" value="CobW-likC_sf"/>
</dbReference>
<keyword evidence="9" id="KW-1185">Reference proteome</keyword>
<keyword evidence="1" id="KW-0547">Nucleotide-binding</keyword>
<dbReference type="Gene3D" id="3.30.1220.10">
    <property type="entry name" value="CobW-like, C-terminal domain"/>
    <property type="match status" value="1"/>
</dbReference>
<dbReference type="GO" id="GO:0000166">
    <property type="term" value="F:nucleotide binding"/>
    <property type="evidence" value="ECO:0007669"/>
    <property type="project" value="UniProtKB-KW"/>
</dbReference>
<evidence type="ECO:0000259" key="7">
    <source>
        <dbReference type="SMART" id="SM00833"/>
    </source>
</evidence>
<sequence length="355" mass="39544">MNMKTKRIPLTLITGFLGSGKTTLLNRMLRDPLLAESAVIINEFGEVSIDHLLVEKATEGIIELTNGCLCCDLRSDLIDTLIDLIDRVHTGNIKQLNRIIIETTGIADPAPIIQVLLTHPTLIQTVSIDSILATFDTLSTLSIFESYPEIHKQLVLADKIILTKTDLTAPKVLLNTLINTLKAINPTAQIIDVHSDQCCPSVLINKTLWDEKGENTQLKQWLTLAPHNHAHHLTIRAFSLECEEPMDYATIEAFLDLLNNLYGAKLLRIKAIIALRDDPHRPLVLHGVQTFFHPPIRLPAWPKGITKTRFVIIADGVEKETIQKLLDAFLNKPAIDTADKTAILDNPLIIPGMKF</sequence>
<reference evidence="8 9" key="1">
    <citation type="submission" date="2012-03" db="EMBL/GenBank/DDBJ databases">
        <title>The Genome Sequence of Bartonella taylorii 8TBB.</title>
        <authorList>
            <consortium name="The Broad Institute Genome Sequencing Platform"/>
            <consortium name="The Broad Institute Genome Sequencing Center for Infectious Disease"/>
            <person name="Feldgarden M."/>
            <person name="Kirby J."/>
            <person name="Kosoy M."/>
            <person name="Birtles R."/>
            <person name="Probert W.S."/>
            <person name="Chiaraviglio L."/>
            <person name="Young S.K."/>
            <person name="Zeng Q."/>
            <person name="Gargeya S."/>
            <person name="Fitzgerald M."/>
            <person name="Haas B."/>
            <person name="Abouelleil A."/>
            <person name="Alvarado L."/>
            <person name="Arachchi H.M."/>
            <person name="Berlin A."/>
            <person name="Chapman S.B."/>
            <person name="Gearin G."/>
            <person name="Goldberg J."/>
            <person name="Griggs A."/>
            <person name="Gujja S."/>
            <person name="Hansen M."/>
            <person name="Heiman D."/>
            <person name="Howarth C."/>
            <person name="Larimer J."/>
            <person name="Lui A."/>
            <person name="MacDonald P.J.P."/>
            <person name="McCowen C."/>
            <person name="Montmayeur A."/>
            <person name="Murphy C."/>
            <person name="Neiman D."/>
            <person name="Pearson M."/>
            <person name="Priest M."/>
            <person name="Roberts A."/>
            <person name="Saif S."/>
            <person name="Shea T."/>
            <person name="Sisk P."/>
            <person name="Stolte C."/>
            <person name="Sykes S."/>
            <person name="Wortman J."/>
            <person name="Nusbaum C."/>
            <person name="Birren B."/>
        </authorList>
    </citation>
    <scope>NUCLEOTIDE SEQUENCE [LARGE SCALE GENOMIC DNA]</scope>
    <source>
        <strain evidence="8 9">8TBB</strain>
    </source>
</reference>
<evidence type="ECO:0000256" key="3">
    <source>
        <dbReference type="ARBA" id="ARBA00023186"/>
    </source>
</evidence>
<dbReference type="SUPFAM" id="SSF52540">
    <property type="entry name" value="P-loop containing nucleoside triphosphate hydrolases"/>
    <property type="match status" value="1"/>
</dbReference>
<dbReference type="AlphaFoldDB" id="A0A9P2S0U7"/>
<dbReference type="PANTHER" id="PTHR13748">
    <property type="entry name" value="COBW-RELATED"/>
    <property type="match status" value="1"/>
</dbReference>
<evidence type="ECO:0000256" key="1">
    <source>
        <dbReference type="ARBA" id="ARBA00022741"/>
    </source>
</evidence>
<name>A0A9P2S0U7_BARTA</name>
<dbReference type="EMBL" id="AIMD01000013">
    <property type="protein sequence ID" value="EJF97166.1"/>
    <property type="molecule type" value="Genomic_DNA"/>
</dbReference>
<dbReference type="GO" id="GO:0005737">
    <property type="term" value="C:cytoplasm"/>
    <property type="evidence" value="ECO:0007669"/>
    <property type="project" value="TreeGrafter"/>
</dbReference>
<comment type="function">
    <text evidence="5">Zinc chaperone that directly transfers zinc cofactor to target proteins, thereby activating them. Zinc is transferred from the CXCC motif in the GTPase domain to the zinc binding site in target proteins in a process requiring GTP hydrolysis.</text>
</comment>
<organism evidence="8 9">
    <name type="scientific">Bartonella taylorii 8TBB</name>
    <dbReference type="NCBI Taxonomy" id="1094560"/>
    <lineage>
        <taxon>Bacteria</taxon>
        <taxon>Pseudomonadati</taxon>
        <taxon>Pseudomonadota</taxon>
        <taxon>Alphaproteobacteria</taxon>
        <taxon>Hyphomicrobiales</taxon>
        <taxon>Bartonellaceae</taxon>
        <taxon>Bartonella</taxon>
    </lineage>
</organism>
<evidence type="ECO:0000313" key="9">
    <source>
        <dbReference type="Proteomes" id="UP000002648"/>
    </source>
</evidence>
<dbReference type="SMART" id="SM00833">
    <property type="entry name" value="CobW_C"/>
    <property type="match status" value="1"/>
</dbReference>
<dbReference type="SUPFAM" id="SSF90002">
    <property type="entry name" value="Hypothetical protein YjiA, C-terminal domain"/>
    <property type="match status" value="1"/>
</dbReference>
<feature type="domain" description="CobW C-terminal" evidence="7">
    <location>
        <begin position="235"/>
        <end position="330"/>
    </location>
</feature>
<dbReference type="InterPro" id="IPR027417">
    <property type="entry name" value="P-loop_NTPase"/>
</dbReference>
<proteinExistence type="inferred from homology"/>
<dbReference type="CDD" id="cd03112">
    <property type="entry name" value="CobW-like"/>
    <property type="match status" value="1"/>
</dbReference>
<dbReference type="InterPro" id="IPR003495">
    <property type="entry name" value="CobW/HypB/UreG_nucleotide-bd"/>
</dbReference>